<organism evidence="4 5">
    <name type="scientific">Anaerobutyricum hallii</name>
    <dbReference type="NCBI Taxonomy" id="39488"/>
    <lineage>
        <taxon>Bacteria</taxon>
        <taxon>Bacillati</taxon>
        <taxon>Bacillota</taxon>
        <taxon>Clostridia</taxon>
        <taxon>Lachnospirales</taxon>
        <taxon>Lachnospiraceae</taxon>
        <taxon>Anaerobutyricum</taxon>
    </lineage>
</organism>
<feature type="coiled-coil region" evidence="1">
    <location>
        <begin position="407"/>
        <end position="462"/>
    </location>
</feature>
<dbReference type="RefSeq" id="WP_118486053.1">
    <property type="nucleotide sequence ID" value="NZ_JBGLCY010000002.1"/>
</dbReference>
<dbReference type="AlphaFoldDB" id="A0A415U4V0"/>
<dbReference type="Pfam" id="PF07508">
    <property type="entry name" value="Recombinase"/>
    <property type="match status" value="1"/>
</dbReference>
<evidence type="ECO:0000313" key="4">
    <source>
        <dbReference type="EMBL" id="RHN13061.1"/>
    </source>
</evidence>
<proteinExistence type="predicted"/>
<gene>
    <name evidence="4" type="ORF">DWZ29_08390</name>
</gene>
<dbReference type="SUPFAM" id="SSF53041">
    <property type="entry name" value="Resolvase-like"/>
    <property type="match status" value="1"/>
</dbReference>
<dbReference type="InterPro" id="IPR050639">
    <property type="entry name" value="SSR_resolvase"/>
</dbReference>
<evidence type="ECO:0000259" key="2">
    <source>
        <dbReference type="PROSITE" id="PS51736"/>
    </source>
</evidence>
<dbReference type="EMBL" id="QRQO01000020">
    <property type="protein sequence ID" value="RHN13061.1"/>
    <property type="molecule type" value="Genomic_DNA"/>
</dbReference>
<evidence type="ECO:0000259" key="3">
    <source>
        <dbReference type="PROSITE" id="PS51737"/>
    </source>
</evidence>
<dbReference type="InterPro" id="IPR025827">
    <property type="entry name" value="Zn_ribbon_recom_dom"/>
</dbReference>
<evidence type="ECO:0000313" key="5">
    <source>
        <dbReference type="Proteomes" id="UP000283700"/>
    </source>
</evidence>
<dbReference type="Proteomes" id="UP000283700">
    <property type="component" value="Unassembled WGS sequence"/>
</dbReference>
<dbReference type="PROSITE" id="PS51736">
    <property type="entry name" value="RECOMBINASES_3"/>
    <property type="match status" value="1"/>
</dbReference>
<dbReference type="InterPro" id="IPR036162">
    <property type="entry name" value="Resolvase-like_N_sf"/>
</dbReference>
<comment type="caution">
    <text evidence="4">The sequence shown here is derived from an EMBL/GenBank/DDBJ whole genome shotgun (WGS) entry which is preliminary data.</text>
</comment>
<dbReference type="InterPro" id="IPR006119">
    <property type="entry name" value="Resolv_N"/>
</dbReference>
<accession>A0A415U4V0</accession>
<dbReference type="InterPro" id="IPR011109">
    <property type="entry name" value="DNA_bind_recombinase_dom"/>
</dbReference>
<dbReference type="GO" id="GO:0003677">
    <property type="term" value="F:DNA binding"/>
    <property type="evidence" value="ECO:0007669"/>
    <property type="project" value="InterPro"/>
</dbReference>
<dbReference type="PANTHER" id="PTHR30461:SF23">
    <property type="entry name" value="DNA RECOMBINASE-RELATED"/>
    <property type="match status" value="1"/>
</dbReference>
<feature type="domain" description="Recombinase" evidence="3">
    <location>
        <begin position="170"/>
        <end position="314"/>
    </location>
</feature>
<name>A0A415U4V0_9FIRM</name>
<feature type="domain" description="Resolvase/invertase-type recombinase catalytic" evidence="2">
    <location>
        <begin position="3"/>
        <end position="162"/>
    </location>
</feature>
<dbReference type="PROSITE" id="PS51737">
    <property type="entry name" value="RECOMBINASE_DNA_BIND"/>
    <property type="match status" value="1"/>
</dbReference>
<protein>
    <recommendedName>
        <fullName evidence="6">Recombinase</fullName>
    </recommendedName>
</protein>
<keyword evidence="1" id="KW-0175">Coiled coil</keyword>
<dbReference type="Pfam" id="PF00239">
    <property type="entry name" value="Resolvase"/>
    <property type="match status" value="1"/>
</dbReference>
<dbReference type="GO" id="GO:0000150">
    <property type="term" value="F:DNA strand exchange activity"/>
    <property type="evidence" value="ECO:0007669"/>
    <property type="project" value="InterPro"/>
</dbReference>
<dbReference type="SMART" id="SM00857">
    <property type="entry name" value="Resolvase"/>
    <property type="match status" value="1"/>
</dbReference>
<reference evidence="4 5" key="1">
    <citation type="submission" date="2018-08" db="EMBL/GenBank/DDBJ databases">
        <title>A genome reference for cultivated species of the human gut microbiota.</title>
        <authorList>
            <person name="Zou Y."/>
            <person name="Xue W."/>
            <person name="Luo G."/>
        </authorList>
    </citation>
    <scope>NUCLEOTIDE SEQUENCE [LARGE SCALE GENOMIC DNA]</scope>
    <source>
        <strain evidence="4 5">AF31-17AC</strain>
    </source>
</reference>
<sequence>MDIIAFYLRLSLADGDLGKNNKDESNSIENQRLLLQSFVESMDELDGEIKEYIDDGYSGTNFNRPAFQEMIEDAKKGKIDVLLVKDLSRLGRDYIGVGDYLEQIFPIMGVRVIAINSQYDSNNYVGKTMGLEMSITNLVNTLYSRDLSKKYKSCIQTKWKQGVSTGGRIPFGYKKAEDRQWEIDEEPAKIVRMVFELAMKDYNTAMIANELNERGIPTPGKFRVQRNEKIAWNRKVTEEEWLWDTRIVWMVLRNYAYTGALVQGKTSRIRVGGSETRRTKKHQQFITENHHKGIVTHEEFELAQLVIGNQKQKGFARDAGFSLKGKVKCGNCGLKMMYNYGAMPVVYCGHTAAVGSMSTCDKTRYSAAKIERIVLVALRKQLEIFQSMAKILEEGEEKNKTNLPAMQRNMEQELEKLKAERIRQYEAYAEGVVNQETYLKNKKDLNEKIEIIQDKYEQIQEVTSVEDDLMKDIRTVEKNAEEVNILKKMTRHIAETFVEEITIYDSEKIEIRFVFDDLLIGMADRIKKKTEDIA</sequence>
<evidence type="ECO:0000256" key="1">
    <source>
        <dbReference type="SAM" id="Coils"/>
    </source>
</evidence>
<dbReference type="Gene3D" id="3.40.50.1390">
    <property type="entry name" value="Resolvase, N-terminal catalytic domain"/>
    <property type="match status" value="1"/>
</dbReference>
<evidence type="ECO:0008006" key="6">
    <source>
        <dbReference type="Google" id="ProtNLM"/>
    </source>
</evidence>
<dbReference type="Pfam" id="PF13408">
    <property type="entry name" value="Zn_ribbon_recom"/>
    <property type="match status" value="1"/>
</dbReference>
<dbReference type="PANTHER" id="PTHR30461">
    <property type="entry name" value="DNA-INVERTASE FROM LAMBDOID PROPHAGE"/>
    <property type="match status" value="1"/>
</dbReference>
<dbReference type="Gene3D" id="3.90.1750.20">
    <property type="entry name" value="Putative Large Serine Recombinase, Chain B, Domain 2"/>
    <property type="match status" value="1"/>
</dbReference>
<dbReference type="InterPro" id="IPR038109">
    <property type="entry name" value="DNA_bind_recomb_sf"/>
</dbReference>